<dbReference type="AlphaFoldDB" id="X6LV13"/>
<dbReference type="EMBL" id="ASPP01027788">
    <property type="protein sequence ID" value="ETO05768.1"/>
    <property type="molecule type" value="Genomic_DNA"/>
</dbReference>
<proteinExistence type="predicted"/>
<name>X6LV13_RETFI</name>
<dbReference type="OrthoDB" id="276065at2759"/>
<keyword evidence="2" id="KW-1185">Reference proteome</keyword>
<dbReference type="InterPro" id="IPR021298">
    <property type="entry name" value="CFAP298"/>
</dbReference>
<accession>X6LV13</accession>
<dbReference type="PANTHER" id="PTHR13238">
    <property type="entry name" value="PROTEIN C21ORF59"/>
    <property type="match status" value="1"/>
</dbReference>
<dbReference type="Pfam" id="PF11069">
    <property type="entry name" value="CFAP298"/>
    <property type="match status" value="1"/>
</dbReference>
<organism evidence="1 2">
    <name type="scientific">Reticulomyxa filosa</name>
    <dbReference type="NCBI Taxonomy" id="46433"/>
    <lineage>
        <taxon>Eukaryota</taxon>
        <taxon>Sar</taxon>
        <taxon>Rhizaria</taxon>
        <taxon>Retaria</taxon>
        <taxon>Foraminifera</taxon>
        <taxon>Monothalamids</taxon>
        <taxon>Reticulomyxidae</taxon>
        <taxon>Reticulomyxa</taxon>
    </lineage>
</organism>
<evidence type="ECO:0000313" key="2">
    <source>
        <dbReference type="Proteomes" id="UP000023152"/>
    </source>
</evidence>
<protein>
    <submittedName>
        <fullName evidence="1">Uncharacterized protein</fullName>
    </submittedName>
</protein>
<comment type="caution">
    <text evidence="1">The sequence shown here is derived from an EMBL/GenBank/DDBJ whole genome shotgun (WGS) entry which is preliminary data.</text>
</comment>
<reference evidence="1 2" key="1">
    <citation type="journal article" date="2013" name="Curr. Biol.">
        <title>The Genome of the Foraminiferan Reticulomyxa filosa.</title>
        <authorList>
            <person name="Glockner G."/>
            <person name="Hulsmann N."/>
            <person name="Schleicher M."/>
            <person name="Noegel A.A."/>
            <person name="Eichinger L."/>
            <person name="Gallinger C."/>
            <person name="Pawlowski J."/>
            <person name="Sierra R."/>
            <person name="Euteneuer U."/>
            <person name="Pillet L."/>
            <person name="Moustafa A."/>
            <person name="Platzer M."/>
            <person name="Groth M."/>
            <person name="Szafranski K."/>
            <person name="Schliwa M."/>
        </authorList>
    </citation>
    <scope>NUCLEOTIDE SEQUENCE [LARGE SCALE GENOMIC DNA]</scope>
</reference>
<evidence type="ECO:0000313" key="1">
    <source>
        <dbReference type="EMBL" id="ETO05768.1"/>
    </source>
</evidence>
<dbReference type="GO" id="GO:0003352">
    <property type="term" value="P:regulation of cilium movement"/>
    <property type="evidence" value="ECO:0007669"/>
    <property type="project" value="InterPro"/>
</dbReference>
<gene>
    <name evidence="1" type="ORF">RFI_31629</name>
</gene>
<dbReference type="Proteomes" id="UP000023152">
    <property type="component" value="Unassembled WGS sequence"/>
</dbReference>
<sequence>MVKNKIKKKMKINHKNGLQVVEIYNMRIIIRQFAESVHQLSKFGPMRPDEEKGLSSKILRETVSTPVTMDAEKDPNALRIGLAPPENLQETLIKAVNAAFDYIGINRTQMREETTFKQLLEHFNILKGSVMMAYPMGLPDVEFSKKSSNPTLTKIYDPIKAYVEIKENNFENLLVDVYLICENNKCFDLKTAQLWFSSRKLFREDILAKYIGSNEKSKLVVKITKEKGHIPIREPMIDEETRKKMLAFWHKKQEEDKYDIVLKFVFCYLFTFQSRKKFFQQKLTFTLLKLKIYCSSKRTSGQKTINVFLHYFKRYNLFHWLSSKSQIHTLSFFHRFVYLCTISHKQMVIVKIELIYHTN</sequence>